<protein>
    <submittedName>
        <fullName evidence="2">Uncharacterized protein</fullName>
    </submittedName>
</protein>
<proteinExistence type="predicted"/>
<evidence type="ECO:0000256" key="1">
    <source>
        <dbReference type="SAM" id="SignalP"/>
    </source>
</evidence>
<dbReference type="AlphaFoldDB" id="A0A8X8FNZ0"/>
<organism evidence="2 3">
    <name type="scientific">Stenotrophomonas lacuserhaii</name>
    <dbReference type="NCBI Taxonomy" id="2760084"/>
    <lineage>
        <taxon>Bacteria</taxon>
        <taxon>Pseudomonadati</taxon>
        <taxon>Pseudomonadota</taxon>
        <taxon>Gammaproteobacteria</taxon>
        <taxon>Lysobacterales</taxon>
        <taxon>Lysobacteraceae</taxon>
        <taxon>Stenotrophomonas</taxon>
    </lineage>
</organism>
<accession>A0A8X8FNZ0</accession>
<feature type="signal peptide" evidence="1">
    <location>
        <begin position="1"/>
        <end position="20"/>
    </location>
</feature>
<evidence type="ECO:0000313" key="3">
    <source>
        <dbReference type="Proteomes" id="UP000636938"/>
    </source>
</evidence>
<keyword evidence="1" id="KW-0732">Signal</keyword>
<feature type="chain" id="PRO_5036475420" evidence="1">
    <location>
        <begin position="21"/>
        <end position="184"/>
    </location>
</feature>
<dbReference type="EMBL" id="JACSQS010000005">
    <property type="protein sequence ID" value="MBD7953917.1"/>
    <property type="molecule type" value="Genomic_DNA"/>
</dbReference>
<gene>
    <name evidence="2" type="ORF">H9654_06810</name>
</gene>
<reference evidence="2 3" key="1">
    <citation type="submission" date="2020-08" db="EMBL/GenBank/DDBJ databases">
        <title>A Genomic Blueprint of the Chicken Gut Microbiome.</title>
        <authorList>
            <person name="Gilroy R."/>
            <person name="Ravi A."/>
            <person name="Getino M."/>
            <person name="Pursley I."/>
            <person name="Horton D.L."/>
            <person name="Alikhan N.-F."/>
            <person name="Baker D."/>
            <person name="Gharbi K."/>
            <person name="Hall N."/>
            <person name="Watson M."/>
            <person name="Adriaenssens E.M."/>
            <person name="Foster-Nyarko E."/>
            <person name="Jarju S."/>
            <person name="Secka A."/>
            <person name="Antonio M."/>
            <person name="Oren A."/>
            <person name="Chaudhuri R."/>
            <person name="La Ragione R.M."/>
            <person name="Hildebrand F."/>
            <person name="Pallen M.J."/>
        </authorList>
    </citation>
    <scope>NUCLEOTIDE SEQUENCE [LARGE SCALE GENOMIC DNA]</scope>
    <source>
        <strain evidence="2 3">Sa5BUN4</strain>
    </source>
</reference>
<dbReference type="Proteomes" id="UP000636938">
    <property type="component" value="Unassembled WGS sequence"/>
</dbReference>
<name>A0A8X8FNZ0_9GAMM</name>
<dbReference type="RefSeq" id="WP_182655445.1">
    <property type="nucleotide sequence ID" value="NZ_CP167825.1"/>
</dbReference>
<sequence length="184" mass="19051">MTLPARIALLILLPALPAAAAGVDIPALVECRQGIAEHAALGAATADPLKAVALGLQPMPQQNQFMTEFRLANPATVFGRQTDHIALAGASVMAVLDLDDPRPLAGELKLETAYDADGKFMAGREVVSRDTTDPKTGEPMIESIILSVSTVRSHPGQTLAGCTYSLDLPAEEATAPAPTASAEG</sequence>
<keyword evidence="3" id="KW-1185">Reference proteome</keyword>
<evidence type="ECO:0000313" key="2">
    <source>
        <dbReference type="EMBL" id="MBD7953917.1"/>
    </source>
</evidence>
<comment type="caution">
    <text evidence="2">The sequence shown here is derived from an EMBL/GenBank/DDBJ whole genome shotgun (WGS) entry which is preliminary data.</text>
</comment>